<proteinExistence type="predicted"/>
<evidence type="ECO:0000313" key="2">
    <source>
        <dbReference type="Proteomes" id="UP001359485"/>
    </source>
</evidence>
<dbReference type="EMBL" id="JAWJWF010000003">
    <property type="protein sequence ID" value="KAK6635318.1"/>
    <property type="molecule type" value="Genomic_DNA"/>
</dbReference>
<protein>
    <submittedName>
        <fullName evidence="1">Uncharacterized protein</fullName>
    </submittedName>
</protein>
<gene>
    <name evidence="1" type="ORF">RUM44_000569</name>
</gene>
<name>A0ABR1B5U2_POLSC</name>
<dbReference type="Proteomes" id="UP001359485">
    <property type="component" value="Unassembled WGS sequence"/>
</dbReference>
<organism evidence="1 2">
    <name type="scientific">Polyplax serrata</name>
    <name type="common">Common mouse louse</name>
    <dbReference type="NCBI Taxonomy" id="468196"/>
    <lineage>
        <taxon>Eukaryota</taxon>
        <taxon>Metazoa</taxon>
        <taxon>Ecdysozoa</taxon>
        <taxon>Arthropoda</taxon>
        <taxon>Hexapoda</taxon>
        <taxon>Insecta</taxon>
        <taxon>Pterygota</taxon>
        <taxon>Neoptera</taxon>
        <taxon>Paraneoptera</taxon>
        <taxon>Psocodea</taxon>
        <taxon>Troctomorpha</taxon>
        <taxon>Phthiraptera</taxon>
        <taxon>Anoplura</taxon>
        <taxon>Polyplacidae</taxon>
        <taxon>Polyplax</taxon>
    </lineage>
</organism>
<reference evidence="1 2" key="1">
    <citation type="submission" date="2023-09" db="EMBL/GenBank/DDBJ databases">
        <title>Genomes of two closely related lineages of the louse Polyplax serrata with different host specificities.</title>
        <authorList>
            <person name="Martinu J."/>
            <person name="Tarabai H."/>
            <person name="Stefka J."/>
            <person name="Hypsa V."/>
        </authorList>
    </citation>
    <scope>NUCLEOTIDE SEQUENCE [LARGE SCALE GENOMIC DNA]</scope>
    <source>
        <strain evidence="1">98ZLc_SE</strain>
    </source>
</reference>
<sequence length="78" mass="8848">MSINFFTSEFGCVPSGLDLEEKQKRNIYSNDEFHKYLTAELSPGTAVGRSLVKVKHLVAYLRGFRPSALTISVRLSYY</sequence>
<keyword evidence="2" id="KW-1185">Reference proteome</keyword>
<comment type="caution">
    <text evidence="1">The sequence shown here is derived from an EMBL/GenBank/DDBJ whole genome shotgun (WGS) entry which is preliminary data.</text>
</comment>
<evidence type="ECO:0000313" key="1">
    <source>
        <dbReference type="EMBL" id="KAK6635318.1"/>
    </source>
</evidence>
<accession>A0ABR1B5U2</accession>